<dbReference type="AlphaFoldDB" id="A0A0D2J1M0"/>
<dbReference type="SUPFAM" id="SSF52540">
    <property type="entry name" value="P-loop containing nucleoside triphosphate hydrolases"/>
    <property type="match status" value="1"/>
</dbReference>
<dbReference type="PANTHER" id="PTHR46644">
    <property type="entry name" value="DNA REPAIR PROTEIN XRCC2"/>
    <property type="match status" value="1"/>
</dbReference>
<feature type="compositionally biased region" description="Low complexity" evidence="1">
    <location>
        <begin position="295"/>
        <end position="310"/>
    </location>
</feature>
<feature type="compositionally biased region" description="Acidic residues" evidence="1">
    <location>
        <begin position="76"/>
        <end position="86"/>
    </location>
</feature>
<dbReference type="EMBL" id="KN848063">
    <property type="protein sequence ID" value="KIY03282.1"/>
    <property type="molecule type" value="Genomic_DNA"/>
</dbReference>
<dbReference type="RefSeq" id="XP_016637404.1">
    <property type="nucleotide sequence ID" value="XM_016772265.1"/>
</dbReference>
<dbReference type="PANTHER" id="PTHR46644:SF2">
    <property type="entry name" value="DNA REPAIR PROTEIN XRCC2"/>
    <property type="match status" value="1"/>
</dbReference>
<dbReference type="GO" id="GO:0005657">
    <property type="term" value="C:replication fork"/>
    <property type="evidence" value="ECO:0007669"/>
    <property type="project" value="InterPro"/>
</dbReference>
<evidence type="ECO:0000313" key="4">
    <source>
        <dbReference type="Proteomes" id="UP000053411"/>
    </source>
</evidence>
<sequence length="422" mass="45275">MSAEQYGARLLEEVHEESLEQFLAELRCTVNPRPRSVLGVSQLDSLLESLRYPATQDTLQRQGAWPSSPAAASPVLDEEDRGDDEVSNSRGPQERTPTVKPKPATIELTSVRSASGKTSLLSHLCAVSVLPRSLGGKESTAVYVDADGRFSATRVAQMMQHYLQTHHHQQSSQAAAPGTTLTDANVQQQTIIRSSLDHIHVFRPQSSAQMISILSSLDTYLLDSSKHHSMHRPLGLIVIDSATAFYWQDRGDQAMAKLEAPATANPGGPSRAAETITHLKTLQERFDCAVLVSTTSPTPPSSHQFPSTSTRPLNEPSTTSVPTALAPLVSPWTSYATLSLSLARLPVPQFPAKMGLDECLRDRDKRLEAVRKGRFVATLLPSSAAAANVCAGNVGSESGRGGGKGGRSAFGFGITTAGVEFE</sequence>
<dbReference type="InterPro" id="IPR030547">
    <property type="entry name" value="XRCC2"/>
</dbReference>
<dbReference type="Gene3D" id="3.40.50.300">
    <property type="entry name" value="P-loop containing nucleotide triphosphate hydrolases"/>
    <property type="match status" value="1"/>
</dbReference>
<dbReference type="Pfam" id="PF08423">
    <property type="entry name" value="Rad51"/>
    <property type="match status" value="1"/>
</dbReference>
<evidence type="ECO:0000259" key="2">
    <source>
        <dbReference type="Pfam" id="PF08423"/>
    </source>
</evidence>
<dbReference type="InterPro" id="IPR027417">
    <property type="entry name" value="P-loop_NTPase"/>
</dbReference>
<protein>
    <recommendedName>
        <fullName evidence="2">Rad51-like C-terminal domain-containing protein</fullName>
    </recommendedName>
</protein>
<gene>
    <name evidence="3" type="ORF">Z520_01749</name>
</gene>
<dbReference type="Proteomes" id="UP000053411">
    <property type="component" value="Unassembled WGS sequence"/>
</dbReference>
<feature type="region of interest" description="Disordered" evidence="1">
    <location>
        <begin position="58"/>
        <end position="103"/>
    </location>
</feature>
<dbReference type="GO" id="GO:0042148">
    <property type="term" value="P:DNA strand invasion"/>
    <property type="evidence" value="ECO:0007669"/>
    <property type="project" value="TreeGrafter"/>
</dbReference>
<dbReference type="VEuPathDB" id="FungiDB:Z520_01749"/>
<dbReference type="STRING" id="1442371.A0A0D2J1M0"/>
<reference evidence="3 4" key="1">
    <citation type="submission" date="2015-01" db="EMBL/GenBank/DDBJ databases">
        <title>The Genome Sequence of Fonsecaea multimorphosa CBS 102226.</title>
        <authorList>
            <consortium name="The Broad Institute Genomics Platform"/>
            <person name="Cuomo C."/>
            <person name="de Hoog S."/>
            <person name="Gorbushina A."/>
            <person name="Stielow B."/>
            <person name="Teixiera M."/>
            <person name="Abouelleil A."/>
            <person name="Chapman S.B."/>
            <person name="Priest M."/>
            <person name="Young S.K."/>
            <person name="Wortman J."/>
            <person name="Nusbaum C."/>
            <person name="Birren B."/>
        </authorList>
    </citation>
    <scope>NUCLEOTIDE SEQUENCE [LARGE SCALE GENOMIC DNA]</scope>
    <source>
        <strain evidence="3 4">CBS 102226</strain>
    </source>
</reference>
<dbReference type="GO" id="GO:0033063">
    <property type="term" value="C:Rad51B-Rad51C-Rad51D-XRCC2 complex"/>
    <property type="evidence" value="ECO:0007669"/>
    <property type="project" value="InterPro"/>
</dbReference>
<proteinExistence type="predicted"/>
<dbReference type="GO" id="GO:0000400">
    <property type="term" value="F:four-way junction DNA binding"/>
    <property type="evidence" value="ECO:0007669"/>
    <property type="project" value="TreeGrafter"/>
</dbReference>
<dbReference type="CDD" id="cd19490">
    <property type="entry name" value="XRCC2"/>
    <property type="match status" value="1"/>
</dbReference>
<accession>A0A0D2J1M0</accession>
<name>A0A0D2J1M0_9EURO</name>
<organism evidence="3 4">
    <name type="scientific">Fonsecaea multimorphosa CBS 102226</name>
    <dbReference type="NCBI Taxonomy" id="1442371"/>
    <lineage>
        <taxon>Eukaryota</taxon>
        <taxon>Fungi</taxon>
        <taxon>Dikarya</taxon>
        <taxon>Ascomycota</taxon>
        <taxon>Pezizomycotina</taxon>
        <taxon>Eurotiomycetes</taxon>
        <taxon>Chaetothyriomycetidae</taxon>
        <taxon>Chaetothyriales</taxon>
        <taxon>Herpotrichiellaceae</taxon>
        <taxon>Fonsecaea</taxon>
    </lineage>
</organism>
<dbReference type="GO" id="GO:0000724">
    <property type="term" value="P:double-strand break repair via homologous recombination"/>
    <property type="evidence" value="ECO:0007669"/>
    <property type="project" value="InterPro"/>
</dbReference>
<feature type="domain" description="Rad51-like C-terminal" evidence="2">
    <location>
        <begin position="115"/>
        <end position="163"/>
    </location>
</feature>
<dbReference type="OrthoDB" id="420422at2759"/>
<dbReference type="GO" id="GO:0005815">
    <property type="term" value="C:microtubule organizing center"/>
    <property type="evidence" value="ECO:0007669"/>
    <property type="project" value="TreeGrafter"/>
</dbReference>
<dbReference type="GeneID" id="27707495"/>
<keyword evidence="4" id="KW-1185">Reference proteome</keyword>
<dbReference type="InterPro" id="IPR013632">
    <property type="entry name" value="Rad51_C"/>
</dbReference>
<feature type="region of interest" description="Disordered" evidence="1">
    <location>
        <begin position="295"/>
        <end position="319"/>
    </location>
</feature>
<evidence type="ECO:0000313" key="3">
    <source>
        <dbReference type="EMBL" id="KIY03282.1"/>
    </source>
</evidence>
<evidence type="ECO:0000256" key="1">
    <source>
        <dbReference type="SAM" id="MobiDB-lite"/>
    </source>
</evidence>